<dbReference type="CDD" id="cd02440">
    <property type="entry name" value="AdoMet_MTases"/>
    <property type="match status" value="1"/>
</dbReference>
<keyword evidence="2" id="KW-0489">Methyltransferase</keyword>
<keyword evidence="2" id="KW-0808">Transferase</keyword>
<dbReference type="Proteomes" id="UP000646877">
    <property type="component" value="Unassembled WGS sequence"/>
</dbReference>
<dbReference type="PANTHER" id="PTHR43861:SF1">
    <property type="entry name" value="TRANS-ACONITATE 2-METHYLTRANSFERASE"/>
    <property type="match status" value="1"/>
</dbReference>
<evidence type="ECO:0000259" key="1">
    <source>
        <dbReference type="Pfam" id="PF13847"/>
    </source>
</evidence>
<sequence length="286" mass="32111">MDIGLIKTAYRELLGHSDFVREAEPELIMDNIPAVEAYTEGGRDSGTLSGTYLYHLSKSCSLLSPNDRVLDLGCGSGILLSMIAQLNPQCQFLGVDLSLPMLEKAKKISNDKGLFNISFREEDICQLSTIKDNSIDVLCSSMALHHLPDLHHLNETFKQISRVLKPGGFLYINDFGKLKKEKSIDYFVSRSGLEQNSILAKDYYYSLKAAFSIEEFKKVVSDNLSSDFKVFSTPISPVSVVITNGKKKKNNSLDNSISKMYQRLPKDRKSDFNQLKLFLRISGLNF</sequence>
<dbReference type="GO" id="GO:0032259">
    <property type="term" value="P:methylation"/>
    <property type="evidence" value="ECO:0007669"/>
    <property type="project" value="UniProtKB-KW"/>
</dbReference>
<dbReference type="InterPro" id="IPR029063">
    <property type="entry name" value="SAM-dependent_MTases_sf"/>
</dbReference>
<dbReference type="EC" id="2.1.-.-" evidence="3"/>
<dbReference type="GO" id="GO:0008168">
    <property type="term" value="F:methyltransferase activity"/>
    <property type="evidence" value="ECO:0007669"/>
    <property type="project" value="UniProtKB-KW"/>
</dbReference>
<reference evidence="3 5" key="2">
    <citation type="submission" date="2023-10" db="EMBL/GenBank/DDBJ databases">
        <title>To unveil natural product biosynthetic capacity in Pseudoalteromonas.</title>
        <authorList>
            <person name="Wang J."/>
        </authorList>
    </citation>
    <scope>NUCLEOTIDE SEQUENCE [LARGE SCALE GENOMIC DNA]</scope>
    <source>
        <strain evidence="3 5">DSM 15914</strain>
    </source>
</reference>
<keyword evidence="5" id="KW-1185">Reference proteome</keyword>
<evidence type="ECO:0000313" key="2">
    <source>
        <dbReference type="EMBL" id="NLR21112.1"/>
    </source>
</evidence>
<evidence type="ECO:0000313" key="3">
    <source>
        <dbReference type="EMBL" id="WOX30652.1"/>
    </source>
</evidence>
<dbReference type="Gene3D" id="3.40.50.150">
    <property type="entry name" value="Vaccinia Virus protein VP39"/>
    <property type="match status" value="1"/>
</dbReference>
<gene>
    <name evidence="2" type="ORF">F9Y85_07240</name>
    <name evidence="3" type="ORF">R5H13_22490</name>
</gene>
<dbReference type="Pfam" id="PF13847">
    <property type="entry name" value="Methyltransf_31"/>
    <property type="match status" value="1"/>
</dbReference>
<organism evidence="2 4">
    <name type="scientific">Pseudoalteromonas maricaloris</name>
    <dbReference type="NCBI Taxonomy" id="184924"/>
    <lineage>
        <taxon>Bacteria</taxon>
        <taxon>Pseudomonadati</taxon>
        <taxon>Pseudomonadota</taxon>
        <taxon>Gammaproteobacteria</taxon>
        <taxon>Alteromonadales</taxon>
        <taxon>Pseudoalteromonadaceae</taxon>
        <taxon>Pseudoalteromonas</taxon>
    </lineage>
</organism>
<dbReference type="PANTHER" id="PTHR43861">
    <property type="entry name" value="TRANS-ACONITATE 2-METHYLTRANSFERASE-RELATED"/>
    <property type="match status" value="1"/>
</dbReference>
<dbReference type="EMBL" id="CP137579">
    <property type="protein sequence ID" value="WOX30652.1"/>
    <property type="molecule type" value="Genomic_DNA"/>
</dbReference>
<dbReference type="InterPro" id="IPR025714">
    <property type="entry name" value="Methyltranfer_dom"/>
</dbReference>
<protein>
    <submittedName>
        <fullName evidence="2">Class I SAM-dependent methyltransferase</fullName>
        <ecNumber evidence="3">2.1.-.-</ecNumber>
    </submittedName>
</protein>
<dbReference type="EMBL" id="WEIA01000003">
    <property type="protein sequence ID" value="NLR21112.1"/>
    <property type="molecule type" value="Genomic_DNA"/>
</dbReference>
<feature type="domain" description="Methyltransferase" evidence="1">
    <location>
        <begin position="64"/>
        <end position="179"/>
    </location>
</feature>
<reference evidence="2" key="1">
    <citation type="submission" date="2019-10" db="EMBL/GenBank/DDBJ databases">
        <authorList>
            <person name="Paulsen S."/>
        </authorList>
    </citation>
    <scope>NUCLEOTIDE SEQUENCE</scope>
    <source>
        <strain evidence="2">LMG 19692</strain>
    </source>
</reference>
<dbReference type="Proteomes" id="UP001304419">
    <property type="component" value="Chromosome 2"/>
</dbReference>
<dbReference type="RefSeq" id="WP_193521722.1">
    <property type="nucleotide sequence ID" value="NZ_CBCSDF010000017.1"/>
</dbReference>
<accession>A0A8I2KPV0</accession>
<evidence type="ECO:0000313" key="4">
    <source>
        <dbReference type="Proteomes" id="UP000646877"/>
    </source>
</evidence>
<evidence type="ECO:0000313" key="5">
    <source>
        <dbReference type="Proteomes" id="UP001304419"/>
    </source>
</evidence>
<proteinExistence type="predicted"/>
<name>A0A8I2KPV0_9GAMM</name>
<dbReference type="AlphaFoldDB" id="A0A8I2KPV0"/>
<dbReference type="SUPFAM" id="SSF53335">
    <property type="entry name" value="S-adenosyl-L-methionine-dependent methyltransferases"/>
    <property type="match status" value="1"/>
</dbReference>